<dbReference type="InterPro" id="IPR008928">
    <property type="entry name" value="6-hairpin_glycosidase_sf"/>
</dbReference>
<comment type="caution">
    <text evidence="2">The sequence shown here is derived from an EMBL/GenBank/DDBJ whole genome shotgun (WGS) entry which is preliminary data.</text>
</comment>
<accession>A0A4R6GSY1</accession>
<sequence length="789" mass="90729">MLARISIIRYALFIIILLWISVNNSVNASDNLKQQLDNYNVVWKTQSQNSSESMPLGGGDIGCNVWVENGDILFYISRSGAFDENNQLLKLGRGRLRLEPNIFADSEAVFSQELKLHDGYIQIIGQKGYEKVAINLWVDVYKPQINISLTSTSEVKLTAFYENWRTADRQLPMLERSACFSYSAYDGDVVTYKDSIRYQKNAVLWYHRNRPDKLLIDFCIKQQGLTAVKDELTNPQKNLTFGGVMLGKGMIPAGTGSGKYVDTPFTYWSLTSEKPAKNHQMKFALHTDQTNTIEQWEEDLLSSNLSFKNSEKWARTKTWWHNYWERSYIFINADKNDPTDPAWQVGRNYQLFRYQLGCNAYGAYPTKFNGGLFTFDPVFVTLNNHGTPDYRAWGGGSHTAQNQRLVYWPMLKSGDSDMMIPQFNFYKNGLKNVEIATNLYWGHKGCGFSEHPETFGLPAASTWGFDSGQRKRPLDTESGVLANRYVCHHHANQLEFSFMILEYYRFTGKDISDYLPFIKSSLRFFDEHYQLRQQQRTGKALDENGKLVFYPSTAAEMYKIAKNPVDVIAGLKTTLPRMLALPNKYIDEDEKKYYQEYLERLPDISFDTKNKYRVIKPAESWKYVANMEIPELYPVFPYGLFSIENGNTQVAINTYFHGESNKKRSFTACWSQVGIFASRIGLTDEAAHLVVDKLADSSKRFPTFWGPGPDWIPDTDHGGAGMINLQEMLIQTINDKIYLLPSWPKEWDVQFRLHSSENTIVECTFSKGHITKLNVSPRKRLKDIAESND</sequence>
<dbReference type="GO" id="GO:0005975">
    <property type="term" value="P:carbohydrate metabolic process"/>
    <property type="evidence" value="ECO:0007669"/>
    <property type="project" value="InterPro"/>
</dbReference>
<dbReference type="InterPro" id="IPR012341">
    <property type="entry name" value="6hp_glycosidase-like_sf"/>
</dbReference>
<evidence type="ECO:0000313" key="2">
    <source>
        <dbReference type="EMBL" id="TDN98396.1"/>
    </source>
</evidence>
<dbReference type="RefSeq" id="WP_208111802.1">
    <property type="nucleotide sequence ID" value="NZ_SNWI01000008.1"/>
</dbReference>
<dbReference type="Pfam" id="PF18961">
    <property type="entry name" value="DUF5703_N"/>
    <property type="match status" value="1"/>
</dbReference>
<protein>
    <recommendedName>
        <fullName evidence="1">DUF5703 domain-containing protein</fullName>
    </recommendedName>
</protein>
<dbReference type="EMBL" id="SNWI01000008">
    <property type="protein sequence ID" value="TDN98396.1"/>
    <property type="molecule type" value="Genomic_DNA"/>
</dbReference>
<feature type="domain" description="DUF5703" evidence="1">
    <location>
        <begin position="42"/>
        <end position="329"/>
    </location>
</feature>
<dbReference type="SUPFAM" id="SSF48208">
    <property type="entry name" value="Six-hairpin glycosidases"/>
    <property type="match status" value="1"/>
</dbReference>
<reference evidence="2 3" key="1">
    <citation type="submission" date="2019-03" db="EMBL/GenBank/DDBJ databases">
        <title>Freshwater and sediment microbial communities from various areas in North America, analyzing microbe dynamics in response to fracking.</title>
        <authorList>
            <person name="Lamendella R."/>
        </authorList>
    </citation>
    <scope>NUCLEOTIDE SEQUENCE [LARGE SCALE GENOMIC DNA]</scope>
    <source>
        <strain evidence="2 3">114D</strain>
    </source>
</reference>
<name>A0A4R6GSY1_9BACT</name>
<proteinExistence type="predicted"/>
<evidence type="ECO:0000313" key="3">
    <source>
        <dbReference type="Proteomes" id="UP000294848"/>
    </source>
</evidence>
<organism evidence="2 3">
    <name type="scientific">Sunxiuqinia elliptica</name>
    <dbReference type="NCBI Taxonomy" id="655355"/>
    <lineage>
        <taxon>Bacteria</taxon>
        <taxon>Pseudomonadati</taxon>
        <taxon>Bacteroidota</taxon>
        <taxon>Bacteroidia</taxon>
        <taxon>Marinilabiliales</taxon>
        <taxon>Prolixibacteraceae</taxon>
        <taxon>Sunxiuqinia</taxon>
    </lineage>
</organism>
<dbReference type="Gene3D" id="1.50.10.10">
    <property type="match status" value="1"/>
</dbReference>
<dbReference type="Proteomes" id="UP000294848">
    <property type="component" value="Unassembled WGS sequence"/>
</dbReference>
<gene>
    <name evidence="2" type="ORF">DET52_108184</name>
</gene>
<evidence type="ECO:0000259" key="1">
    <source>
        <dbReference type="Pfam" id="PF18961"/>
    </source>
</evidence>
<dbReference type="AlphaFoldDB" id="A0A4R6GSY1"/>
<dbReference type="InterPro" id="IPR043757">
    <property type="entry name" value="DUF5703_N"/>
</dbReference>